<feature type="non-terminal residue" evidence="2">
    <location>
        <position position="130"/>
    </location>
</feature>
<comment type="caution">
    <text evidence="2">The sequence shown here is derived from an EMBL/GenBank/DDBJ whole genome shotgun (WGS) entry which is preliminary data.</text>
</comment>
<protein>
    <submittedName>
        <fullName evidence="2">Uncharacterized protein</fullName>
    </submittedName>
</protein>
<keyword evidence="3" id="KW-1185">Reference proteome</keyword>
<dbReference type="AlphaFoldDB" id="A0A8J5JYB4"/>
<accession>A0A8J5JYB4</accession>
<reference evidence="2" key="1">
    <citation type="journal article" date="2021" name="Sci. Adv.">
        <title>The American lobster genome reveals insights on longevity, neural, and immune adaptations.</title>
        <authorList>
            <person name="Polinski J.M."/>
            <person name="Zimin A.V."/>
            <person name="Clark K.F."/>
            <person name="Kohn A.B."/>
            <person name="Sadowski N."/>
            <person name="Timp W."/>
            <person name="Ptitsyn A."/>
            <person name="Khanna P."/>
            <person name="Romanova D.Y."/>
            <person name="Williams P."/>
            <person name="Greenwood S.J."/>
            <person name="Moroz L.L."/>
            <person name="Walt D.R."/>
            <person name="Bodnar A.G."/>
        </authorList>
    </citation>
    <scope>NUCLEOTIDE SEQUENCE</scope>
    <source>
        <strain evidence="2">GMGI-L3</strain>
    </source>
</reference>
<feature type="region of interest" description="Disordered" evidence="1">
    <location>
        <begin position="110"/>
        <end position="130"/>
    </location>
</feature>
<proteinExistence type="predicted"/>
<evidence type="ECO:0000313" key="3">
    <source>
        <dbReference type="Proteomes" id="UP000747542"/>
    </source>
</evidence>
<sequence>GEMLESFRGGSTTLPILGVQQLGEDPGRHIVLEGLRPLGSTLSTSCSSFRTGVPVGGVGGMGGVTNLGAMGMGGMGGMGGVPSMMSTTGLINTPSTSSSHLLHVTLVPENVGKDRAQTPGPRSNEGVSVL</sequence>
<gene>
    <name evidence="2" type="ORF">Hamer_G005093</name>
</gene>
<organism evidence="2 3">
    <name type="scientific">Homarus americanus</name>
    <name type="common">American lobster</name>
    <dbReference type="NCBI Taxonomy" id="6706"/>
    <lineage>
        <taxon>Eukaryota</taxon>
        <taxon>Metazoa</taxon>
        <taxon>Ecdysozoa</taxon>
        <taxon>Arthropoda</taxon>
        <taxon>Crustacea</taxon>
        <taxon>Multicrustacea</taxon>
        <taxon>Malacostraca</taxon>
        <taxon>Eumalacostraca</taxon>
        <taxon>Eucarida</taxon>
        <taxon>Decapoda</taxon>
        <taxon>Pleocyemata</taxon>
        <taxon>Astacidea</taxon>
        <taxon>Nephropoidea</taxon>
        <taxon>Nephropidae</taxon>
        <taxon>Homarus</taxon>
    </lineage>
</organism>
<dbReference type="Proteomes" id="UP000747542">
    <property type="component" value="Unassembled WGS sequence"/>
</dbReference>
<dbReference type="EMBL" id="JAHLQT010024959">
    <property type="protein sequence ID" value="KAG7164696.1"/>
    <property type="molecule type" value="Genomic_DNA"/>
</dbReference>
<evidence type="ECO:0000256" key="1">
    <source>
        <dbReference type="SAM" id="MobiDB-lite"/>
    </source>
</evidence>
<name>A0A8J5JYB4_HOMAM</name>
<evidence type="ECO:0000313" key="2">
    <source>
        <dbReference type="EMBL" id="KAG7164696.1"/>
    </source>
</evidence>